<dbReference type="InterPro" id="IPR013783">
    <property type="entry name" value="Ig-like_fold"/>
</dbReference>
<dbReference type="InterPro" id="IPR036388">
    <property type="entry name" value="WH-like_DNA-bd_sf"/>
</dbReference>
<accession>A0A399T3R8</accession>
<reference evidence="5 6" key="1">
    <citation type="submission" date="2018-08" db="EMBL/GenBank/DDBJ databases">
        <title>Pallidiluteibacterium maritimus gen. nov., sp. nov., isolated from coastal sediment.</title>
        <authorList>
            <person name="Zhou L.Y."/>
        </authorList>
    </citation>
    <scope>NUCLEOTIDE SEQUENCE [LARGE SCALE GENOMIC DNA]</scope>
    <source>
        <strain evidence="5 6">XSD2</strain>
    </source>
</reference>
<dbReference type="PANTHER" id="PTHR43547">
    <property type="entry name" value="TWO-COMPONENT HISTIDINE KINASE"/>
    <property type="match status" value="1"/>
</dbReference>
<evidence type="ECO:0000259" key="4">
    <source>
        <dbReference type="Pfam" id="PF07495"/>
    </source>
</evidence>
<dbReference type="Gene3D" id="1.10.10.10">
    <property type="entry name" value="Winged helix-like DNA-binding domain superfamily/Winged helix DNA-binding domain"/>
    <property type="match status" value="1"/>
</dbReference>
<feature type="domain" description="Two component regulator three Y" evidence="4">
    <location>
        <begin position="674"/>
        <end position="735"/>
    </location>
</feature>
<proteinExistence type="predicted"/>
<protein>
    <recommendedName>
        <fullName evidence="4">Two component regulator three Y domain-containing protein</fullName>
    </recommendedName>
</protein>
<dbReference type="Pfam" id="PF07495">
    <property type="entry name" value="Y_Y_Y"/>
    <property type="match status" value="1"/>
</dbReference>
<organism evidence="5 6">
    <name type="scientific">Maribellus luteus</name>
    <dbReference type="NCBI Taxonomy" id="2305463"/>
    <lineage>
        <taxon>Bacteria</taxon>
        <taxon>Pseudomonadati</taxon>
        <taxon>Bacteroidota</taxon>
        <taxon>Bacteroidia</taxon>
        <taxon>Marinilabiliales</taxon>
        <taxon>Prolixibacteraceae</taxon>
        <taxon>Maribellus</taxon>
    </lineage>
</organism>
<name>A0A399T3R8_9BACT</name>
<keyword evidence="2" id="KW-0175">Coiled coil</keyword>
<dbReference type="OrthoDB" id="1090267at2"/>
<evidence type="ECO:0000313" key="6">
    <source>
        <dbReference type="Proteomes" id="UP000265926"/>
    </source>
</evidence>
<dbReference type="AlphaFoldDB" id="A0A399T3R8"/>
<dbReference type="Proteomes" id="UP000265926">
    <property type="component" value="Unassembled WGS sequence"/>
</dbReference>
<keyword evidence="1" id="KW-0597">Phosphoprotein</keyword>
<keyword evidence="3" id="KW-0812">Transmembrane</keyword>
<dbReference type="SUPFAM" id="SSF63829">
    <property type="entry name" value="Calcium-dependent phosphotriesterase"/>
    <property type="match status" value="1"/>
</dbReference>
<dbReference type="PANTHER" id="PTHR43547:SF2">
    <property type="entry name" value="HYBRID SIGNAL TRANSDUCTION HISTIDINE KINASE C"/>
    <property type="match status" value="1"/>
</dbReference>
<sequence length="956" mass="110235">MRIFWNILLFLLPLAGLAQVKNTGIPKIRSFSKSEYLAGTQNWGISQDTDGFMYFANNDGLLRFDGLKWDLFNVPGTSPVRSVCVDKKGTIYIGLDGDFGIYETKNEEGSRFRSLKGKLGPDVSETGVIWKIYETQFGIVFQSYQYIFIYRDDEIRTIRPHKAFDYSFYVNNRLFFHESGVGLFELINGFVNKVPWADELINSEILSIVSFHDNHLLIGTAQDGWFYYSNGKLEKWDVAVNDLVEKYKLFCAVKTDENHLAIGTILNGVLIVTSDGKVVQHINREKGLQNNTILSQFRDNSGNLWLGLDNGIDYIELNSPLSYITSYDGISTGYCCLVYNDNLYLGTNQGLFVKPFNAIGNNTLEKFELIESTEGQVWSLEVINNQLLCGHHLGTFIVDGAKARKISEEPGGWKYLRLKGDSTLMVGGHYSGLVLFQDLGDGWKFKTKIANFAESSRFLTQDQDGNLWMSHGSKGVFRIGLSSNCESVNAAVLYDSGSGLPADDQNLLLTINNNWYISTIDGLYQYNKEENRFEKNVELNTLFDVSDQLKYVTVDDQENIWYIAGKNAGLLHKNDDFSYSKITAPFSQLSNSFVGGFEFLYVLSNNNVFFGIEDGFAHYSSRIVASYNVPFRCFITEVEVPFLDSVIYPAEHSLTYGFPFKRNAFRFYFAAPFFQNSGQLQFSYFIDDYSDSWSPWSADNYRDITNLPENEYVFRVKARNANGAESEEARFSFVITPPWYRSLLARYIYLFLFIITVFGITWIVRRRFERSKERERKKHQKELKKTEKEFQQQALLADKEIIRLRNEKLEAEKIYLDKELANQTLSLVQKNKFLLKINQELKQIAEHTDDSSVRTKMAVLKKRIDREIDGQQQKKIFESYFEEVHADFFERLKEQFPQLSPKDLRLCAYIRMNISTKEISTLMNISDRGVEISRYRLRKKMELARDVNLSTFLLNI</sequence>
<dbReference type="RefSeq" id="WP_119437737.1">
    <property type="nucleotide sequence ID" value="NZ_QWGR01000004.1"/>
</dbReference>
<evidence type="ECO:0000256" key="1">
    <source>
        <dbReference type="ARBA" id="ARBA00022553"/>
    </source>
</evidence>
<feature type="coiled-coil region" evidence="2">
    <location>
        <begin position="769"/>
        <end position="812"/>
    </location>
</feature>
<dbReference type="GO" id="GO:0000155">
    <property type="term" value="F:phosphorelay sensor kinase activity"/>
    <property type="evidence" value="ECO:0007669"/>
    <property type="project" value="TreeGrafter"/>
</dbReference>
<comment type="caution">
    <text evidence="5">The sequence shown here is derived from an EMBL/GenBank/DDBJ whole genome shotgun (WGS) entry which is preliminary data.</text>
</comment>
<dbReference type="GO" id="GO:0006355">
    <property type="term" value="P:regulation of DNA-templated transcription"/>
    <property type="evidence" value="ECO:0007669"/>
    <property type="project" value="InterPro"/>
</dbReference>
<dbReference type="GO" id="GO:0003677">
    <property type="term" value="F:DNA binding"/>
    <property type="evidence" value="ECO:0007669"/>
    <property type="project" value="InterPro"/>
</dbReference>
<dbReference type="InterPro" id="IPR011123">
    <property type="entry name" value="Y_Y_Y"/>
</dbReference>
<keyword evidence="3" id="KW-1133">Transmembrane helix</keyword>
<evidence type="ECO:0000256" key="2">
    <source>
        <dbReference type="SAM" id="Coils"/>
    </source>
</evidence>
<keyword evidence="3" id="KW-0472">Membrane</keyword>
<dbReference type="InterPro" id="IPR016032">
    <property type="entry name" value="Sig_transdc_resp-reg_C-effctor"/>
</dbReference>
<feature type="transmembrane region" description="Helical" evidence="3">
    <location>
        <begin position="747"/>
        <end position="764"/>
    </location>
</feature>
<dbReference type="Gene3D" id="2.60.40.10">
    <property type="entry name" value="Immunoglobulins"/>
    <property type="match status" value="1"/>
</dbReference>
<gene>
    <name evidence="5" type="ORF">D1614_09840</name>
</gene>
<keyword evidence="6" id="KW-1185">Reference proteome</keyword>
<evidence type="ECO:0000256" key="3">
    <source>
        <dbReference type="SAM" id="Phobius"/>
    </source>
</evidence>
<dbReference type="Gene3D" id="2.130.10.10">
    <property type="entry name" value="YVTN repeat-like/Quinoprotein amine dehydrogenase"/>
    <property type="match status" value="3"/>
</dbReference>
<dbReference type="InterPro" id="IPR015943">
    <property type="entry name" value="WD40/YVTN_repeat-like_dom_sf"/>
</dbReference>
<dbReference type="EMBL" id="QWGR01000004">
    <property type="protein sequence ID" value="RIJ48817.1"/>
    <property type="molecule type" value="Genomic_DNA"/>
</dbReference>
<dbReference type="SUPFAM" id="SSF46894">
    <property type="entry name" value="C-terminal effector domain of the bipartite response regulators"/>
    <property type="match status" value="1"/>
</dbReference>
<evidence type="ECO:0000313" key="5">
    <source>
        <dbReference type="EMBL" id="RIJ48817.1"/>
    </source>
</evidence>